<accession>A0A1I2KF38</accession>
<name>A0A1I2KF38_9BACL</name>
<feature type="domain" description="Fumarylacetoacetase-like C-terminal" evidence="3">
    <location>
        <begin position="112"/>
        <end position="288"/>
    </location>
</feature>
<dbReference type="STRING" id="201973.SAMN04488025_10193"/>
<evidence type="ECO:0000313" key="5">
    <source>
        <dbReference type="Proteomes" id="UP000198661"/>
    </source>
</evidence>
<comment type="similarity">
    <text evidence="1">Belongs to the FAH family.</text>
</comment>
<evidence type="ECO:0000256" key="2">
    <source>
        <dbReference type="ARBA" id="ARBA00022723"/>
    </source>
</evidence>
<evidence type="ECO:0000259" key="3">
    <source>
        <dbReference type="Pfam" id="PF01557"/>
    </source>
</evidence>
<keyword evidence="2" id="KW-0479">Metal-binding</keyword>
<dbReference type="PANTHER" id="PTHR42796:SF7">
    <property type="entry name" value="2-DEHYDRO-3-DEOXY-D-ARABINONATE DEHYDRATASE"/>
    <property type="match status" value="1"/>
</dbReference>
<dbReference type="RefSeq" id="WP_092035366.1">
    <property type="nucleotide sequence ID" value="NZ_FOOK01000001.1"/>
</dbReference>
<dbReference type="Proteomes" id="UP000198661">
    <property type="component" value="Unassembled WGS sequence"/>
</dbReference>
<dbReference type="SUPFAM" id="SSF56529">
    <property type="entry name" value="FAH"/>
    <property type="match status" value="1"/>
</dbReference>
<evidence type="ECO:0000256" key="1">
    <source>
        <dbReference type="ARBA" id="ARBA00010211"/>
    </source>
</evidence>
<dbReference type="InterPro" id="IPR051121">
    <property type="entry name" value="FAH"/>
</dbReference>
<evidence type="ECO:0000313" key="4">
    <source>
        <dbReference type="EMBL" id="SFF63721.1"/>
    </source>
</evidence>
<dbReference type="GO" id="GO:0046872">
    <property type="term" value="F:metal ion binding"/>
    <property type="evidence" value="ECO:0007669"/>
    <property type="project" value="UniProtKB-KW"/>
</dbReference>
<dbReference type="InterPro" id="IPR036663">
    <property type="entry name" value="Fumarylacetoacetase_C_sf"/>
</dbReference>
<reference evidence="4 5" key="1">
    <citation type="submission" date="2016-10" db="EMBL/GenBank/DDBJ databases">
        <authorList>
            <person name="de Groot N.N."/>
        </authorList>
    </citation>
    <scope>NUCLEOTIDE SEQUENCE [LARGE SCALE GENOMIC DNA]</scope>
    <source>
        <strain evidence="4 5">DSM 44945</strain>
    </source>
</reference>
<organism evidence="4 5">
    <name type="scientific">Planifilum fulgidum</name>
    <dbReference type="NCBI Taxonomy" id="201973"/>
    <lineage>
        <taxon>Bacteria</taxon>
        <taxon>Bacillati</taxon>
        <taxon>Bacillota</taxon>
        <taxon>Bacilli</taxon>
        <taxon>Bacillales</taxon>
        <taxon>Thermoactinomycetaceae</taxon>
        <taxon>Planifilum</taxon>
    </lineage>
</organism>
<dbReference type="Pfam" id="PF01557">
    <property type="entry name" value="FAA_hydrolase"/>
    <property type="match status" value="1"/>
</dbReference>
<proteinExistence type="inferred from homology"/>
<dbReference type="Gene3D" id="3.90.850.10">
    <property type="entry name" value="Fumarylacetoacetase-like, C-terminal domain"/>
    <property type="match status" value="1"/>
</dbReference>
<dbReference type="InterPro" id="IPR011234">
    <property type="entry name" value="Fumarylacetoacetase-like_C"/>
</dbReference>
<gene>
    <name evidence="4" type="ORF">SAMN04488025_10193</name>
</gene>
<dbReference type="OrthoDB" id="9779415at2"/>
<protein>
    <submittedName>
        <fullName evidence="4">2-dehydro-3-deoxy-D-arabinonate dehydratase</fullName>
    </submittedName>
</protein>
<dbReference type="PANTHER" id="PTHR42796">
    <property type="entry name" value="FUMARYLACETOACETATE HYDROLASE DOMAIN-CONTAINING PROTEIN 2A-RELATED"/>
    <property type="match status" value="1"/>
</dbReference>
<sequence length="295" mass="33389">MRIIRFLSDPYSPVLAAVTDDRRIYPLPYTDFLELVRTAERRGETPLMLLRQVLSSLEPLNRSYEELALLVPIEAPEVWACGVTYERSRDARNAESGGGEGGMTCYDKVYEAERPEIFFKSTAARTVGPHQPVYLRSDSSWQVPEPELGLVLDRNGRILGYTAGNDMSSRDIEGENPLYLPQAKIWRHSCSIGPSIRLAETVEDPYRFEISCRIYRGGRKVFEESATTGRMKRKMEELVSFLIRDNPIFDGTVLLTGTCIVPPDNFTLREGDRIEIEISGIGTLINYVKAPVPQY</sequence>
<keyword evidence="5" id="KW-1185">Reference proteome</keyword>
<dbReference type="GO" id="GO:0044281">
    <property type="term" value="P:small molecule metabolic process"/>
    <property type="evidence" value="ECO:0007669"/>
    <property type="project" value="UniProtKB-ARBA"/>
</dbReference>
<dbReference type="AlphaFoldDB" id="A0A1I2KF38"/>
<dbReference type="EMBL" id="FOOK01000001">
    <property type="protein sequence ID" value="SFF63721.1"/>
    <property type="molecule type" value="Genomic_DNA"/>
</dbReference>
<dbReference type="GO" id="GO:0003824">
    <property type="term" value="F:catalytic activity"/>
    <property type="evidence" value="ECO:0007669"/>
    <property type="project" value="InterPro"/>
</dbReference>